<dbReference type="STRING" id="2018661.A0A2A2JBT9"/>
<comment type="similarity">
    <text evidence="1">Belongs to the protein kinase superfamily. ADCK protein kinase family.</text>
</comment>
<gene>
    <name evidence="3" type="ORF">WR25_09890</name>
</gene>
<dbReference type="PANTHER" id="PTHR43173:SF19">
    <property type="entry name" value="AARF DOMAIN-CONTAINING PROTEIN KINASE 1"/>
    <property type="match status" value="1"/>
</dbReference>
<dbReference type="GO" id="GO:0005524">
    <property type="term" value="F:ATP binding"/>
    <property type="evidence" value="ECO:0007669"/>
    <property type="project" value="InterPro"/>
</dbReference>
<dbReference type="InterPro" id="IPR011009">
    <property type="entry name" value="Kinase-like_dom_sf"/>
</dbReference>
<dbReference type="InterPro" id="IPR000719">
    <property type="entry name" value="Prot_kinase_dom"/>
</dbReference>
<sequence>MEYWLRKRAFMLRRAGGLKIAAGLITAGSAVAIYRSVDEWEDVREVGIVRFGRAVVTVAKIVADYKYHLYGLYYPSETYDSTIKQCHSRSAERLLELAKANGGVFIKVGQHLAAMEYLIPQEYTQTLSVLTSRAPQKPYEEIQNVIETDLGKPINEAFSEFSEAPIGAASLAQVHLAKIRGSNELVAVKVQHRRVYKNSKTDIHTMEVLAIIAAKLFPEFRLMWLVDETKRNLPKELDFLNEAENAKKVSQQLRHLRFLKIPRIYDDLTTKRVLTMEYCPGAQIDDAQYMRENKIDTHDVCRKIARMISEMIFLKGYLHADPHPGNVLVNKQNNGQIDIILLDHGLYLTMDEKFQRLYSELWLALLKPDLDKIKMVANEMGVGDLYGLFACIVTRRSWKSVTKGIDKSKMDSSERQELRKYAASLIPQISEVLHRVPREMLLILKTNDLMRNIEHKLASYRNDTLIEMSRCVIRAHYTYAISHSSSHLSVLSNRCAMWWALFKLRLYELALIAMDKWPIRRNRISPIERPLADNINSAVIF</sequence>
<dbReference type="GO" id="GO:0005743">
    <property type="term" value="C:mitochondrial inner membrane"/>
    <property type="evidence" value="ECO:0007669"/>
    <property type="project" value="TreeGrafter"/>
</dbReference>
<dbReference type="Gene3D" id="1.10.510.10">
    <property type="entry name" value="Transferase(Phosphotransferase) domain 1"/>
    <property type="match status" value="1"/>
</dbReference>
<reference evidence="3 4" key="1">
    <citation type="journal article" date="2017" name="Curr. Biol.">
        <title>Genome architecture and evolution of a unichromosomal asexual nematode.</title>
        <authorList>
            <person name="Fradin H."/>
            <person name="Zegar C."/>
            <person name="Gutwein M."/>
            <person name="Lucas J."/>
            <person name="Kovtun M."/>
            <person name="Corcoran D."/>
            <person name="Baugh L.R."/>
            <person name="Kiontke K."/>
            <person name="Gunsalus K."/>
            <person name="Fitch D.H."/>
            <person name="Piano F."/>
        </authorList>
    </citation>
    <scope>NUCLEOTIDE SEQUENCE [LARGE SCALE GENOMIC DNA]</scope>
    <source>
        <strain evidence="3">PF1309</strain>
    </source>
</reference>
<feature type="domain" description="Protein kinase" evidence="2">
    <location>
        <begin position="160"/>
        <end position="532"/>
    </location>
</feature>
<dbReference type="AlphaFoldDB" id="A0A2A2JBT9"/>
<keyword evidence="4" id="KW-1185">Reference proteome</keyword>
<dbReference type="SUPFAM" id="SSF56112">
    <property type="entry name" value="Protein kinase-like (PK-like)"/>
    <property type="match status" value="1"/>
</dbReference>
<dbReference type="GO" id="GO:0007005">
    <property type="term" value="P:mitochondrion organization"/>
    <property type="evidence" value="ECO:0007669"/>
    <property type="project" value="TreeGrafter"/>
</dbReference>
<name>A0A2A2JBT9_9BILA</name>
<evidence type="ECO:0000256" key="1">
    <source>
        <dbReference type="ARBA" id="ARBA00009670"/>
    </source>
</evidence>
<dbReference type="InterPro" id="IPR051130">
    <property type="entry name" value="Mito_struct-func_regulator"/>
</dbReference>
<evidence type="ECO:0000313" key="4">
    <source>
        <dbReference type="Proteomes" id="UP000218231"/>
    </source>
</evidence>
<dbReference type="OrthoDB" id="427480at2759"/>
<dbReference type="InterPro" id="IPR045307">
    <property type="entry name" value="ADCK1_dom"/>
</dbReference>
<protein>
    <recommendedName>
        <fullName evidence="2">Protein kinase domain-containing protein</fullName>
    </recommendedName>
</protein>
<proteinExistence type="inferred from homology"/>
<evidence type="ECO:0000259" key="2">
    <source>
        <dbReference type="PROSITE" id="PS50011"/>
    </source>
</evidence>
<accession>A0A2A2JBT9</accession>
<dbReference type="CDD" id="cd13969">
    <property type="entry name" value="ADCK1-like"/>
    <property type="match status" value="1"/>
</dbReference>
<evidence type="ECO:0000313" key="3">
    <source>
        <dbReference type="EMBL" id="PAV59240.1"/>
    </source>
</evidence>
<dbReference type="EMBL" id="LIAE01010538">
    <property type="protein sequence ID" value="PAV59240.1"/>
    <property type="molecule type" value="Genomic_DNA"/>
</dbReference>
<dbReference type="InterPro" id="IPR004147">
    <property type="entry name" value="ABC1_dom"/>
</dbReference>
<dbReference type="PROSITE" id="PS50011">
    <property type="entry name" value="PROTEIN_KINASE_DOM"/>
    <property type="match status" value="1"/>
</dbReference>
<dbReference type="GO" id="GO:0055088">
    <property type="term" value="P:lipid homeostasis"/>
    <property type="evidence" value="ECO:0007669"/>
    <property type="project" value="TreeGrafter"/>
</dbReference>
<dbReference type="PANTHER" id="PTHR43173">
    <property type="entry name" value="ABC1 FAMILY PROTEIN"/>
    <property type="match status" value="1"/>
</dbReference>
<organism evidence="3 4">
    <name type="scientific">Diploscapter pachys</name>
    <dbReference type="NCBI Taxonomy" id="2018661"/>
    <lineage>
        <taxon>Eukaryota</taxon>
        <taxon>Metazoa</taxon>
        <taxon>Ecdysozoa</taxon>
        <taxon>Nematoda</taxon>
        <taxon>Chromadorea</taxon>
        <taxon>Rhabditida</taxon>
        <taxon>Rhabditina</taxon>
        <taxon>Rhabditomorpha</taxon>
        <taxon>Rhabditoidea</taxon>
        <taxon>Rhabditidae</taxon>
        <taxon>Diploscapter</taxon>
    </lineage>
</organism>
<dbReference type="GO" id="GO:0004672">
    <property type="term" value="F:protein kinase activity"/>
    <property type="evidence" value="ECO:0007669"/>
    <property type="project" value="InterPro"/>
</dbReference>
<dbReference type="Proteomes" id="UP000218231">
    <property type="component" value="Unassembled WGS sequence"/>
</dbReference>
<dbReference type="Pfam" id="PF03109">
    <property type="entry name" value="ABC1"/>
    <property type="match status" value="1"/>
</dbReference>
<comment type="caution">
    <text evidence="3">The sequence shown here is derived from an EMBL/GenBank/DDBJ whole genome shotgun (WGS) entry which is preliminary data.</text>
</comment>